<reference evidence="13" key="1">
    <citation type="submission" date="2022-11" db="EMBL/GenBank/DDBJ databases">
        <authorList>
            <person name="Morgan W.R."/>
            <person name="Tartar A."/>
        </authorList>
    </citation>
    <scope>NUCLEOTIDE SEQUENCE</scope>
    <source>
        <strain evidence="13">ARSEF 373</strain>
    </source>
</reference>
<keyword evidence="9" id="KW-0812">Transmembrane</keyword>
<evidence type="ECO:0000256" key="10">
    <source>
        <dbReference type="SAM" id="SignalP"/>
    </source>
</evidence>
<feature type="region of interest" description="Disordered" evidence="8">
    <location>
        <begin position="839"/>
        <end position="873"/>
    </location>
</feature>
<keyword evidence="14" id="KW-1185">Reference proteome</keyword>
<feature type="transmembrane region" description="Helical" evidence="9">
    <location>
        <begin position="456"/>
        <end position="482"/>
    </location>
</feature>
<dbReference type="Gene3D" id="2.40.70.10">
    <property type="entry name" value="Acid Proteases"/>
    <property type="match status" value="2"/>
</dbReference>
<dbReference type="SUPFAM" id="SSF50156">
    <property type="entry name" value="PDZ domain-like"/>
    <property type="match status" value="3"/>
</dbReference>
<evidence type="ECO:0000259" key="11">
    <source>
        <dbReference type="PROSITE" id="PS50106"/>
    </source>
</evidence>
<feature type="domain" description="Peptidase A1" evidence="12">
    <location>
        <begin position="45"/>
        <end position="405"/>
    </location>
</feature>
<feature type="region of interest" description="Disordered" evidence="8">
    <location>
        <begin position="662"/>
        <end position="730"/>
    </location>
</feature>
<protein>
    <recommendedName>
        <fullName evidence="15">PDZ domain-containing protein</fullName>
    </recommendedName>
</protein>
<dbReference type="SMART" id="SM00228">
    <property type="entry name" value="PDZ"/>
    <property type="match status" value="4"/>
</dbReference>
<evidence type="ECO:0000256" key="2">
    <source>
        <dbReference type="ARBA" id="ARBA00022670"/>
    </source>
</evidence>
<feature type="chain" id="PRO_5043943295" description="PDZ domain-containing protein" evidence="10">
    <location>
        <begin position="20"/>
        <end position="1436"/>
    </location>
</feature>
<feature type="compositionally biased region" description="Low complexity" evidence="8">
    <location>
        <begin position="1002"/>
        <end position="1013"/>
    </location>
</feature>
<feature type="compositionally biased region" description="Basic and acidic residues" evidence="8">
    <location>
        <begin position="1155"/>
        <end position="1179"/>
    </location>
</feature>
<dbReference type="InterPro" id="IPR001969">
    <property type="entry name" value="Aspartic_peptidase_AS"/>
</dbReference>
<feature type="region of interest" description="Disordered" evidence="8">
    <location>
        <begin position="561"/>
        <end position="597"/>
    </location>
</feature>
<dbReference type="CDD" id="cd00136">
    <property type="entry name" value="PDZ_canonical"/>
    <property type="match status" value="2"/>
</dbReference>
<keyword evidence="9" id="KW-0472">Membrane</keyword>
<comment type="caution">
    <text evidence="13">The sequence shown here is derived from an EMBL/GenBank/DDBJ whole genome shotgun (WGS) entry which is preliminary data.</text>
</comment>
<dbReference type="PANTHER" id="PTHR47965">
    <property type="entry name" value="ASPARTYL PROTEASE-RELATED"/>
    <property type="match status" value="1"/>
</dbReference>
<feature type="compositionally biased region" description="Acidic residues" evidence="8">
    <location>
        <begin position="903"/>
        <end position="913"/>
    </location>
</feature>
<feature type="region of interest" description="Disordered" evidence="8">
    <location>
        <begin position="886"/>
        <end position="913"/>
    </location>
</feature>
<dbReference type="Proteomes" id="UP001146120">
    <property type="component" value="Unassembled WGS sequence"/>
</dbReference>
<dbReference type="InterPro" id="IPR033121">
    <property type="entry name" value="PEPTIDASE_A1"/>
</dbReference>
<dbReference type="GO" id="GO:0006508">
    <property type="term" value="P:proteolysis"/>
    <property type="evidence" value="ECO:0007669"/>
    <property type="project" value="UniProtKB-KW"/>
</dbReference>
<evidence type="ECO:0000256" key="3">
    <source>
        <dbReference type="ARBA" id="ARBA00022729"/>
    </source>
</evidence>
<feature type="domain" description="PDZ" evidence="11">
    <location>
        <begin position="1046"/>
        <end position="1121"/>
    </location>
</feature>
<dbReference type="PROSITE" id="PS00141">
    <property type="entry name" value="ASP_PROTEASE"/>
    <property type="match status" value="1"/>
</dbReference>
<feature type="compositionally biased region" description="Low complexity" evidence="8">
    <location>
        <begin position="840"/>
        <end position="861"/>
    </location>
</feature>
<dbReference type="SUPFAM" id="SSF50630">
    <property type="entry name" value="Acid proteases"/>
    <property type="match status" value="1"/>
</dbReference>
<evidence type="ECO:0000256" key="9">
    <source>
        <dbReference type="SAM" id="Phobius"/>
    </source>
</evidence>
<evidence type="ECO:0000256" key="6">
    <source>
        <dbReference type="ARBA" id="ARBA00023145"/>
    </source>
</evidence>
<feature type="compositionally biased region" description="Polar residues" evidence="8">
    <location>
        <begin position="622"/>
        <end position="638"/>
    </location>
</feature>
<comment type="similarity">
    <text evidence="1 7">Belongs to the peptidase A1 family.</text>
</comment>
<dbReference type="PANTHER" id="PTHR47965:SF12">
    <property type="entry name" value="ASPARTIC PROTEINASE 3-RELATED"/>
    <property type="match status" value="1"/>
</dbReference>
<feature type="region of interest" description="Disordered" evidence="8">
    <location>
        <begin position="613"/>
        <end position="640"/>
    </location>
</feature>
<feature type="region of interest" description="Disordered" evidence="8">
    <location>
        <begin position="499"/>
        <end position="547"/>
    </location>
</feature>
<dbReference type="PRINTS" id="PR00792">
    <property type="entry name" value="PEPSIN"/>
</dbReference>
<keyword evidence="3 10" id="KW-0732">Signal</keyword>
<feature type="region of interest" description="Disordered" evidence="8">
    <location>
        <begin position="1155"/>
        <end position="1209"/>
    </location>
</feature>
<keyword evidence="5 7" id="KW-0378">Hydrolase</keyword>
<reference evidence="13" key="2">
    <citation type="journal article" date="2023" name="Microbiol Resour">
        <title>Decontamination and Annotation of the Draft Genome Sequence of the Oomycete Lagenidium giganteum ARSEF 373.</title>
        <authorList>
            <person name="Morgan W.R."/>
            <person name="Tartar A."/>
        </authorList>
    </citation>
    <scope>NUCLEOTIDE SEQUENCE</scope>
    <source>
        <strain evidence="13">ARSEF 373</strain>
    </source>
</reference>
<evidence type="ECO:0000256" key="4">
    <source>
        <dbReference type="ARBA" id="ARBA00022750"/>
    </source>
</evidence>
<feature type="domain" description="PDZ" evidence="11">
    <location>
        <begin position="1364"/>
        <end position="1436"/>
    </location>
</feature>
<dbReference type="InterPro" id="IPR021109">
    <property type="entry name" value="Peptidase_aspartic_dom_sf"/>
</dbReference>
<feature type="compositionally biased region" description="Polar residues" evidence="8">
    <location>
        <begin position="528"/>
        <end position="542"/>
    </location>
</feature>
<dbReference type="Gene3D" id="2.30.42.10">
    <property type="match status" value="3"/>
</dbReference>
<evidence type="ECO:0000256" key="1">
    <source>
        <dbReference type="ARBA" id="ARBA00007447"/>
    </source>
</evidence>
<evidence type="ECO:0000259" key="12">
    <source>
        <dbReference type="PROSITE" id="PS51767"/>
    </source>
</evidence>
<evidence type="ECO:0008006" key="15">
    <source>
        <dbReference type="Google" id="ProtNLM"/>
    </source>
</evidence>
<organism evidence="13 14">
    <name type="scientific">Lagenidium giganteum</name>
    <dbReference type="NCBI Taxonomy" id="4803"/>
    <lineage>
        <taxon>Eukaryota</taxon>
        <taxon>Sar</taxon>
        <taxon>Stramenopiles</taxon>
        <taxon>Oomycota</taxon>
        <taxon>Peronosporomycetes</taxon>
        <taxon>Pythiales</taxon>
        <taxon>Pythiaceae</taxon>
    </lineage>
</organism>
<evidence type="ECO:0000313" key="14">
    <source>
        <dbReference type="Proteomes" id="UP001146120"/>
    </source>
</evidence>
<feature type="compositionally biased region" description="Pro residues" evidence="8">
    <location>
        <begin position="1264"/>
        <end position="1291"/>
    </location>
</feature>
<feature type="compositionally biased region" description="Pro residues" evidence="8">
    <location>
        <begin position="683"/>
        <end position="705"/>
    </location>
</feature>
<evidence type="ECO:0000256" key="8">
    <source>
        <dbReference type="SAM" id="MobiDB-lite"/>
    </source>
</evidence>
<feature type="signal peptide" evidence="10">
    <location>
        <begin position="1"/>
        <end position="19"/>
    </location>
</feature>
<keyword evidence="6" id="KW-0865">Zymogen</keyword>
<proteinExistence type="inferred from homology"/>
<dbReference type="PROSITE" id="PS51767">
    <property type="entry name" value="PEPTIDASE_A1"/>
    <property type="match status" value="1"/>
</dbReference>
<evidence type="ECO:0000256" key="7">
    <source>
        <dbReference type="RuleBase" id="RU000454"/>
    </source>
</evidence>
<keyword evidence="9" id="KW-1133">Transmembrane helix</keyword>
<feature type="compositionally biased region" description="Basic and acidic residues" evidence="8">
    <location>
        <begin position="662"/>
        <end position="678"/>
    </location>
</feature>
<feature type="domain" description="PDZ" evidence="11">
    <location>
        <begin position="929"/>
        <end position="995"/>
    </location>
</feature>
<sequence length="1436" mass="154786">MRALYAARLLLVVMTVMLAASMPGAAADKAKYSIALNGIPAGSAYTINVTVGSGKGANTFRLIADTGSSNDAVLGDGCCGSVAAATFNCDLSPTCDAKSASAKTTLGFAGATIAGRFLADQWSGDGFSAITKRFLVIEQQQSFLRPDYDGITGFAYSAIAKPQGSAPPSLYDDLVKAGGTPNLFGLLLCGIHQPMLEKKTGYSFHAGQWLIGGTEGTDGEKYYTGDVLYSPIVQEAWYVVTVSDIGFDGKSLGLDCQKYNEPQAIVDSGTSNLAFPSPVYNSLMAKIKAATLDAVPDFDTSFFDSTKSCCGKDYCDPSSSTSLLLKLPSMYISFAMQSDDGSTSKHYTVEIPPQYYWRPELNGVDNSQSCRAIGITEGSLIILGDVFMDGLYTVHDRANGKLGIAVADNCPNKAKSAKKVTVADKSLDWCTCFSSQQRTKSLWTRHLPWGKGCFFWVWWMYIVLVSIIIVLICASVLLFWWWKARRARAAANARQAHAQSIRSGPSDHSDVVLPPSKAAPTTRDPRTLGNTQSGVSDGNYSMLSSPRSLESDESSIAVLSAPINSPVSGPGAPPRRRPQGESDASDDSGFGDDLSVNDQLKLRIEKMRSMMSLASKKPEAASNPSKLQLRNEVNSKSPLSPADVVVASSGIPRYRSTSAEKLRRLSITDDTAKPEDNHLPLSPLAPPPPPPPAPPALYDEPPPPYTAAMTAPAATKPPPPPPFDFNQNEGDAAVLGLDGAEDEEDDDDEEEDRYTIVWESGLLGLLFKVNAAGRAVIRRVNKKGNAIGLHYARAGDVLVGLNGRNLENQAFESIVEELRNPAFPLHLEFRPMKPEDAIMPTNAEPPSSTTTPSPAPAMQQQVPPPSSPTASTATSVEMMPPLEALRQQPTPSIGHRDSKSTVEDDADASVDGADDEYDVTWDIGPLGCGLKLRKGMPVVKTVTGSGVSASVAQIREGDVLLAINGFLTEEIGFKGAVDLLQRAAKPVQLRFGRRRPSESLKSRPSSSFSSSSPKFTTEILRDSQLEVNDSAASQQLLPNQYPVLWKEGPLGVQIKPRSSDGAIIVARITGAGPTLVSDQIAVGDIFVRIAGIDVASRGIVATFELLKTVQKPVVLVFEREEPSVPSFRALREAHRHHPETDRGSQDDFRHALRARYTDEDRSEAGSHATDKSRDTDRYDPANLPPPPPYAAVKSLPTPEVPLPQFSDIENGRVTTASVDSLPPPPAYMDVFTYSGRERDVGSIMNDPESPDKDDNHSMASDSLEPPPLPPYSAPPPGRLPPVPAGYPPPPSAGYPRFIAENKTTEELRQMYLESERRRNTPQGMSATMMSTYSDLDDSGMLQTRPGAPPAKPAAGSPELWLEWSEGPLGITFKRTNGEIVVSRLTGAGYSPGIEQLRPGDWLVSFNNYSTHNLRLSETMALLKKLPKPISLRFIVR</sequence>
<dbReference type="PROSITE" id="PS50106">
    <property type="entry name" value="PDZ"/>
    <property type="match status" value="4"/>
</dbReference>
<keyword evidence="2 7" id="KW-0645">Protease</keyword>
<evidence type="ECO:0000313" key="13">
    <source>
        <dbReference type="EMBL" id="DBA03349.1"/>
    </source>
</evidence>
<gene>
    <name evidence="13" type="ORF">N0F65_004626</name>
</gene>
<dbReference type="EMBL" id="DAKRPA010000020">
    <property type="protein sequence ID" value="DBA03349.1"/>
    <property type="molecule type" value="Genomic_DNA"/>
</dbReference>
<accession>A0AAV2ZD39</accession>
<evidence type="ECO:0000256" key="5">
    <source>
        <dbReference type="ARBA" id="ARBA00022801"/>
    </source>
</evidence>
<dbReference type="GO" id="GO:0004190">
    <property type="term" value="F:aspartic-type endopeptidase activity"/>
    <property type="evidence" value="ECO:0007669"/>
    <property type="project" value="UniProtKB-KW"/>
</dbReference>
<feature type="domain" description="PDZ" evidence="11">
    <location>
        <begin position="759"/>
        <end position="833"/>
    </location>
</feature>
<dbReference type="InterPro" id="IPR001478">
    <property type="entry name" value="PDZ"/>
</dbReference>
<dbReference type="Pfam" id="PF00026">
    <property type="entry name" value="Asp"/>
    <property type="match status" value="1"/>
</dbReference>
<dbReference type="InterPro" id="IPR036034">
    <property type="entry name" value="PDZ_sf"/>
</dbReference>
<dbReference type="InterPro" id="IPR001461">
    <property type="entry name" value="Aspartic_peptidase_A1"/>
</dbReference>
<keyword evidence="4 7" id="KW-0064">Aspartyl protease</keyword>
<feature type="region of interest" description="Disordered" evidence="8">
    <location>
        <begin position="991"/>
        <end position="1014"/>
    </location>
</feature>
<feature type="region of interest" description="Disordered" evidence="8">
    <location>
        <begin position="1239"/>
        <end position="1291"/>
    </location>
</feature>
<name>A0AAV2ZD39_9STRA</name>